<dbReference type="SMART" id="SM00320">
    <property type="entry name" value="WD40"/>
    <property type="match status" value="11"/>
</dbReference>
<dbReference type="EMBL" id="JAOAOG010000257">
    <property type="protein sequence ID" value="KAJ6235573.1"/>
    <property type="molecule type" value="Genomic_DNA"/>
</dbReference>
<comment type="similarity">
    <text evidence="3">Belongs to the WD repeat WDR3/UTP12 family.</text>
</comment>
<feature type="region of interest" description="Disordered" evidence="5">
    <location>
        <begin position="232"/>
        <end position="259"/>
    </location>
</feature>
<dbReference type="Pfam" id="PF25172">
    <property type="entry name" value="Beta-prop_WDR3_2nd"/>
    <property type="match status" value="1"/>
</dbReference>
<keyword evidence="2" id="KW-0677">Repeat</keyword>
<feature type="repeat" description="WD" evidence="4">
    <location>
        <begin position="97"/>
        <end position="138"/>
    </location>
</feature>
<evidence type="ECO:0000256" key="2">
    <source>
        <dbReference type="ARBA" id="ARBA00022737"/>
    </source>
</evidence>
<dbReference type="PROSITE" id="PS50082">
    <property type="entry name" value="WD_REPEATS_2"/>
    <property type="match status" value="9"/>
</dbReference>
<proteinExistence type="inferred from homology"/>
<evidence type="ECO:0000256" key="5">
    <source>
        <dbReference type="SAM" id="MobiDB-lite"/>
    </source>
</evidence>
<dbReference type="Pfam" id="PF25173">
    <property type="entry name" value="Beta-prop_WDR3_1st"/>
    <property type="match status" value="1"/>
</dbReference>
<dbReference type="PRINTS" id="PR00320">
    <property type="entry name" value="GPROTEINBRPT"/>
</dbReference>
<dbReference type="SUPFAM" id="SSF50978">
    <property type="entry name" value="WD40 repeat-like"/>
    <property type="match status" value="2"/>
</dbReference>
<feature type="repeat" description="WD" evidence="4">
    <location>
        <begin position="732"/>
        <end position="773"/>
    </location>
</feature>
<dbReference type="CDD" id="cd00200">
    <property type="entry name" value="WD40"/>
    <property type="match status" value="2"/>
</dbReference>
<accession>A0ABQ8XSI7</accession>
<feature type="repeat" description="WD" evidence="4">
    <location>
        <begin position="567"/>
        <end position="601"/>
    </location>
</feature>
<reference evidence="7" key="1">
    <citation type="submission" date="2022-08" db="EMBL/GenBank/DDBJ databases">
        <title>Novel sulfate-reducing endosymbionts in the free-living metamonad Anaeramoeba.</title>
        <authorList>
            <person name="Jerlstrom-Hultqvist J."/>
            <person name="Cepicka I."/>
            <person name="Gallot-Lavallee L."/>
            <person name="Salas-Leiva D."/>
            <person name="Curtis B.A."/>
            <person name="Zahonova K."/>
            <person name="Pipaliya S."/>
            <person name="Dacks J."/>
            <person name="Roger A.J."/>
        </authorList>
    </citation>
    <scope>NUCLEOTIDE SEQUENCE</scope>
    <source>
        <strain evidence="7">Schooner1</strain>
    </source>
</reference>
<feature type="region of interest" description="Disordered" evidence="5">
    <location>
        <begin position="609"/>
        <end position="640"/>
    </location>
</feature>
<dbReference type="PANTHER" id="PTHR19853">
    <property type="entry name" value="WD REPEAT CONTAINING PROTEIN 3 WDR3"/>
    <property type="match status" value="1"/>
</dbReference>
<protein>
    <submittedName>
        <fullName evidence="7">Wd repeat-containing protein</fullName>
    </submittedName>
</protein>
<feature type="repeat" description="WD" evidence="4">
    <location>
        <begin position="55"/>
        <end position="88"/>
    </location>
</feature>
<gene>
    <name evidence="7" type="ORF">M0813_03720</name>
</gene>
<feature type="repeat" description="WD" evidence="4">
    <location>
        <begin position="139"/>
        <end position="179"/>
    </location>
</feature>
<evidence type="ECO:0000313" key="8">
    <source>
        <dbReference type="Proteomes" id="UP001150062"/>
    </source>
</evidence>
<dbReference type="Pfam" id="PF04003">
    <property type="entry name" value="Utp12"/>
    <property type="match status" value="1"/>
</dbReference>
<organism evidence="7 8">
    <name type="scientific">Anaeramoeba flamelloides</name>
    <dbReference type="NCBI Taxonomy" id="1746091"/>
    <lineage>
        <taxon>Eukaryota</taxon>
        <taxon>Metamonada</taxon>
        <taxon>Anaeramoebidae</taxon>
        <taxon>Anaeramoeba</taxon>
    </lineage>
</organism>
<feature type="repeat" description="WD" evidence="4">
    <location>
        <begin position="486"/>
        <end position="526"/>
    </location>
</feature>
<dbReference type="InterPro" id="IPR036322">
    <property type="entry name" value="WD40_repeat_dom_sf"/>
</dbReference>
<dbReference type="InterPro" id="IPR051570">
    <property type="entry name" value="TBC1_cilium_biogenesis"/>
</dbReference>
<dbReference type="InterPro" id="IPR007148">
    <property type="entry name" value="SSU_processome_Utp12"/>
</dbReference>
<evidence type="ECO:0000256" key="4">
    <source>
        <dbReference type="PROSITE-ProRule" id="PRU00221"/>
    </source>
</evidence>
<feature type="compositionally biased region" description="Basic residues" evidence="5">
    <location>
        <begin position="620"/>
        <end position="640"/>
    </location>
</feature>
<evidence type="ECO:0000313" key="7">
    <source>
        <dbReference type="EMBL" id="KAJ6235573.1"/>
    </source>
</evidence>
<name>A0ABQ8XSI7_9EUKA</name>
<feature type="repeat" description="WD" evidence="4">
    <location>
        <begin position="690"/>
        <end position="731"/>
    </location>
</feature>
<feature type="domain" description="Small-subunit processome Utp12" evidence="6">
    <location>
        <begin position="906"/>
        <end position="1007"/>
    </location>
</feature>
<sequence length="1043" mass="119729">MVKIYLKYQLSDYFGVVTTGLSTIYAGLGRHRCLVSGLETLYVINLKQSTILKEMRSSTSGITALCVSPDQKIAVTGHANGDLQVWSLVDYKLVCSLSGHHSSVRTINFRNDGSMFASGSDDTTIIVWDLLSQRGLFKLRSHRNVITKIQFTSKNHLVSSSKDKTVKVWDLSTQNCISTLVGHKDEVSSCTFDQKDQLIITGSKDQLVRVWSLAKKQKDLLNVGKKKNQGFETFSIPSKDSNKNEDGKKTDNSQLQSNQQKIEIENEKDEILSQVLEKQYAFLGGIERKSKGKIVSMKIDPNRKVLILITSGKQLEVFKIRTEEEIKLKWKKLKRKQRKRIQKFKEKQKEKEKFMKGNSNFNKNQKKKKNNTFQIEEEKEIEIEIEKENQNENENENENELQWNDQIKTQLTFVSLSLINLNSKVSGFSFLPVEKEKKNQTFKKKQKFEDNLPLLVSYRSNQLQIINISLSEKDEGAWENERLITERGHSTDIRSLSISEDQTMLATVASDSVRVWNLKTRNCIRTLYAGYALCCLWVPGDRHLIIGNKKGELYLFDVATAELIEKTQPHTDSIWSIELTPDKSGIITGSADHEVKFFDFELIEIDEENQQNEEEEMGNKSKKKNKKNKKKNKKKKKKKRLGIVHSKTLKMGDSILYAKFSPDGKFIGVSLLDCTIKIFYVDSLKFYLSLYGHKLPVLSFDFSSDSTLIATGSADKNIKIWGLDFGDCHRSIFAHDGNITGVKFVPNTHYLFSASKDNTIKYWDMDNYDCIQTLRSHHLDITALDINQNGSFVISASKDSSIRIWEKTEEQLFIEEEKENQMDELFEKSLIENHEKEIEMQLQMELQQGEGSTNEQNLNQSLNAGKRTLETVKGGEKLLSALEMSENELDNVKKAENPLMLGLSPADYMLKMIKSIHPNDLQEALLVVPFTSAIKLLSFINIWIKQQKEIELSLRCLFLILNTYQNQFISNKAAISLLTQLQKSSQFELLNLKNNIGFNIVALESLQEHIKNQDESLLFDYANLLEKKKKSKEPKKKMRRKNF</sequence>
<feature type="repeat" description="WD" evidence="4">
    <location>
        <begin position="774"/>
        <end position="806"/>
    </location>
</feature>
<dbReference type="InterPro" id="IPR019775">
    <property type="entry name" value="WD40_repeat_CS"/>
</dbReference>
<dbReference type="Gene3D" id="2.130.10.10">
    <property type="entry name" value="YVTN repeat-like/Quinoprotein amine dehydrogenase"/>
    <property type="match status" value="3"/>
</dbReference>
<dbReference type="InterPro" id="IPR001680">
    <property type="entry name" value="WD40_rpt"/>
</dbReference>
<dbReference type="PANTHER" id="PTHR19853:SF0">
    <property type="entry name" value="WD REPEAT-CONTAINING PROTEIN 3"/>
    <property type="match status" value="1"/>
</dbReference>
<keyword evidence="8" id="KW-1185">Reference proteome</keyword>
<feature type="repeat" description="WD" evidence="4">
    <location>
        <begin position="180"/>
        <end position="213"/>
    </location>
</feature>
<evidence type="ECO:0000259" key="6">
    <source>
        <dbReference type="Pfam" id="PF04003"/>
    </source>
</evidence>
<dbReference type="PROSITE" id="PS50294">
    <property type="entry name" value="WD_REPEATS_REGION"/>
    <property type="match status" value="6"/>
</dbReference>
<dbReference type="InterPro" id="IPR020472">
    <property type="entry name" value="WD40_PAC1"/>
</dbReference>
<evidence type="ECO:0000256" key="3">
    <source>
        <dbReference type="ARBA" id="ARBA00038229"/>
    </source>
</evidence>
<keyword evidence="1 4" id="KW-0853">WD repeat</keyword>
<feature type="compositionally biased region" description="Basic and acidic residues" evidence="5">
    <location>
        <begin position="240"/>
        <end position="251"/>
    </location>
</feature>
<dbReference type="InterPro" id="IPR015943">
    <property type="entry name" value="WD40/YVTN_repeat-like_dom_sf"/>
</dbReference>
<dbReference type="Proteomes" id="UP001150062">
    <property type="component" value="Unassembled WGS sequence"/>
</dbReference>
<dbReference type="PROSITE" id="PS00678">
    <property type="entry name" value="WD_REPEATS_1"/>
    <property type="match status" value="1"/>
</dbReference>
<evidence type="ECO:0000256" key="1">
    <source>
        <dbReference type="ARBA" id="ARBA00022574"/>
    </source>
</evidence>
<comment type="caution">
    <text evidence="7">The sequence shown here is derived from an EMBL/GenBank/DDBJ whole genome shotgun (WGS) entry which is preliminary data.</text>
</comment>